<dbReference type="RefSeq" id="WP_101073219.1">
    <property type="nucleotide sequence ID" value="NZ_PISP01000002.1"/>
</dbReference>
<dbReference type="OrthoDB" id="285993at2"/>
<dbReference type="PANTHER" id="PTHR38471">
    <property type="entry name" value="FOUR HELIX BUNDLE PROTEIN"/>
    <property type="match status" value="1"/>
</dbReference>
<dbReference type="AlphaFoldDB" id="A0A2N0VHL8"/>
<dbReference type="EMBL" id="PISP01000002">
    <property type="protein sequence ID" value="PKD43679.1"/>
    <property type="molecule type" value="Genomic_DNA"/>
</dbReference>
<dbReference type="NCBIfam" id="TIGR02436">
    <property type="entry name" value="four helix bundle protein"/>
    <property type="match status" value="1"/>
</dbReference>
<keyword evidence="2" id="KW-1185">Reference proteome</keyword>
<accession>A0A2N0VHL8</accession>
<dbReference type="Gene3D" id="1.20.1440.60">
    <property type="entry name" value="23S rRNA-intervening sequence"/>
    <property type="match status" value="1"/>
</dbReference>
<sequence length="118" mass="13568">MGKSDNVILDKSFEFSLMIIKIYQKLKSKSEFDMARQLLRAGTSIGANVEESLAAYSRKDFNYKMGIASKEARETRYWMRLIQRGGILNIPKEYFDEINEINSILTSIVKTTSESLNK</sequence>
<name>A0A2N0VHL8_9BACT</name>
<dbReference type="Proteomes" id="UP000233398">
    <property type="component" value="Unassembled WGS sequence"/>
</dbReference>
<evidence type="ECO:0000313" key="1">
    <source>
        <dbReference type="EMBL" id="PKD43679.1"/>
    </source>
</evidence>
<reference evidence="1 2" key="1">
    <citation type="submission" date="2017-11" db="EMBL/GenBank/DDBJ databases">
        <title>Rhodohalobacter 15182 sp. nov., isolated from a salt lake.</title>
        <authorList>
            <person name="Han S."/>
        </authorList>
    </citation>
    <scope>NUCLEOTIDE SEQUENCE [LARGE SCALE GENOMIC DNA]</scope>
    <source>
        <strain evidence="1 2">15182</strain>
    </source>
</reference>
<gene>
    <name evidence="1" type="ORF">CWD77_08940</name>
</gene>
<dbReference type="PANTHER" id="PTHR38471:SF2">
    <property type="entry name" value="FOUR HELIX BUNDLE PROTEIN"/>
    <property type="match status" value="1"/>
</dbReference>
<dbReference type="Pfam" id="PF05635">
    <property type="entry name" value="23S_rRNA_IVP"/>
    <property type="match status" value="1"/>
</dbReference>
<protein>
    <submittedName>
        <fullName evidence="1">Four helix bundle protein</fullName>
    </submittedName>
</protein>
<proteinExistence type="predicted"/>
<evidence type="ECO:0000313" key="2">
    <source>
        <dbReference type="Proteomes" id="UP000233398"/>
    </source>
</evidence>
<comment type="caution">
    <text evidence="1">The sequence shown here is derived from an EMBL/GenBank/DDBJ whole genome shotgun (WGS) entry which is preliminary data.</text>
</comment>
<dbReference type="InterPro" id="IPR012657">
    <property type="entry name" value="23S_rRNA-intervening_sequence"/>
</dbReference>
<dbReference type="SUPFAM" id="SSF158446">
    <property type="entry name" value="IVS-encoded protein-like"/>
    <property type="match status" value="1"/>
</dbReference>
<organism evidence="1 2">
    <name type="scientific">Rhodohalobacter barkolensis</name>
    <dbReference type="NCBI Taxonomy" id="2053187"/>
    <lineage>
        <taxon>Bacteria</taxon>
        <taxon>Pseudomonadati</taxon>
        <taxon>Balneolota</taxon>
        <taxon>Balneolia</taxon>
        <taxon>Balneolales</taxon>
        <taxon>Balneolaceae</taxon>
        <taxon>Rhodohalobacter</taxon>
    </lineage>
</organism>
<dbReference type="InterPro" id="IPR036583">
    <property type="entry name" value="23S_rRNA_IVS_sf"/>
</dbReference>
<dbReference type="PIRSF" id="PIRSF035652">
    <property type="entry name" value="CHP02436"/>
    <property type="match status" value="1"/>
</dbReference>